<evidence type="ECO:0000313" key="2">
    <source>
        <dbReference type="EMBL" id="PHQ39310.1"/>
    </source>
</evidence>
<feature type="compositionally biased region" description="Basic residues" evidence="1">
    <location>
        <begin position="1"/>
        <end position="18"/>
    </location>
</feature>
<feature type="region of interest" description="Disordered" evidence="1">
    <location>
        <begin position="1"/>
        <end position="30"/>
    </location>
</feature>
<name>A0A2G1WJZ9_9EURY</name>
<comment type="caution">
    <text evidence="2">The sequence shown here is derived from an EMBL/GenBank/DDBJ whole genome shotgun (WGS) entry which is preliminary data.</text>
</comment>
<dbReference type="EMBL" id="NHOA01000043">
    <property type="protein sequence ID" value="PHQ39310.1"/>
    <property type="molecule type" value="Genomic_DNA"/>
</dbReference>
<proteinExistence type="predicted"/>
<dbReference type="Proteomes" id="UP000222824">
    <property type="component" value="Unassembled WGS sequence"/>
</dbReference>
<evidence type="ECO:0000313" key="3">
    <source>
        <dbReference type="Proteomes" id="UP000222824"/>
    </source>
</evidence>
<evidence type="ECO:0000256" key="1">
    <source>
        <dbReference type="SAM" id="MobiDB-lite"/>
    </source>
</evidence>
<dbReference type="AlphaFoldDB" id="A0A2G1WJZ9"/>
<gene>
    <name evidence="2" type="ORF">DJ69_07370</name>
</gene>
<protein>
    <submittedName>
        <fullName evidence="2">Uncharacterized protein</fullName>
    </submittedName>
</protein>
<keyword evidence="3" id="KW-1185">Reference proteome</keyword>
<feature type="region of interest" description="Disordered" evidence="1">
    <location>
        <begin position="54"/>
        <end position="95"/>
    </location>
</feature>
<sequence>MTFVRRRLNSHSGRRRRPASSASWPLRNRALPSRTRTWAVSLRQLARENLGWALVARRPDRDPERSTPPDGDDERNRREREAEARSGGYGGIGGG</sequence>
<reference evidence="2 3" key="1">
    <citation type="journal article" date="2014" name="Front. Microbiol.">
        <title>Population and genomic analysis of the genus Halorubrum.</title>
        <authorList>
            <person name="Fullmer M.S."/>
            <person name="Soucy S.M."/>
            <person name="Swithers K.S."/>
            <person name="Makkay A.M."/>
            <person name="Wheeler R."/>
            <person name="Ventosa A."/>
            <person name="Gogarten J.P."/>
            <person name="Papke R.T."/>
        </authorList>
    </citation>
    <scope>NUCLEOTIDE SEQUENCE [LARGE SCALE GENOMIC DNA]</scope>
    <source>
        <strain evidence="2 3">C49</strain>
    </source>
</reference>
<accession>A0A2G1WJZ9</accession>
<feature type="compositionally biased region" description="Basic and acidic residues" evidence="1">
    <location>
        <begin position="74"/>
        <end position="84"/>
    </location>
</feature>
<feature type="compositionally biased region" description="Basic and acidic residues" evidence="1">
    <location>
        <begin position="57"/>
        <end position="67"/>
    </location>
</feature>
<organism evidence="2 3">
    <name type="scientific">Halorubrum persicum</name>
    <dbReference type="NCBI Taxonomy" id="1383844"/>
    <lineage>
        <taxon>Archaea</taxon>
        <taxon>Methanobacteriati</taxon>
        <taxon>Methanobacteriota</taxon>
        <taxon>Stenosarchaea group</taxon>
        <taxon>Halobacteria</taxon>
        <taxon>Halobacteriales</taxon>
        <taxon>Haloferacaceae</taxon>
        <taxon>Halorubrum</taxon>
    </lineage>
</organism>